<feature type="transmembrane region" description="Helical" evidence="7">
    <location>
        <begin position="107"/>
        <end position="130"/>
    </location>
</feature>
<accession>A0ABT2HUQ6</accession>
<protein>
    <submittedName>
        <fullName evidence="9">Sugar ABC transporter permease</fullName>
    </submittedName>
</protein>
<dbReference type="InterPro" id="IPR000515">
    <property type="entry name" value="MetI-like"/>
</dbReference>
<keyword evidence="6 7" id="KW-0472">Membrane</keyword>
<evidence type="ECO:0000259" key="8">
    <source>
        <dbReference type="PROSITE" id="PS50928"/>
    </source>
</evidence>
<keyword evidence="5 7" id="KW-1133">Transmembrane helix</keyword>
<feature type="transmembrane region" description="Helical" evidence="7">
    <location>
        <begin position="69"/>
        <end position="95"/>
    </location>
</feature>
<keyword evidence="3" id="KW-1003">Cell membrane</keyword>
<feature type="domain" description="ABC transmembrane type-1" evidence="8">
    <location>
        <begin position="69"/>
        <end position="281"/>
    </location>
</feature>
<dbReference type="EMBL" id="JALXSQ010000004">
    <property type="protein sequence ID" value="MCT2042053.1"/>
    <property type="molecule type" value="Genomic_DNA"/>
</dbReference>
<evidence type="ECO:0000256" key="6">
    <source>
        <dbReference type="ARBA" id="ARBA00023136"/>
    </source>
</evidence>
<organism evidence="9 10">
    <name type="scientific">Pseudoclavibacter albus</name>
    <dbReference type="NCBI Taxonomy" id="272241"/>
    <lineage>
        <taxon>Bacteria</taxon>
        <taxon>Bacillati</taxon>
        <taxon>Actinomycetota</taxon>
        <taxon>Actinomycetes</taxon>
        <taxon>Micrococcales</taxon>
        <taxon>Microbacteriaceae</taxon>
        <taxon>Pseudoclavibacter</taxon>
    </lineage>
</organism>
<evidence type="ECO:0000256" key="3">
    <source>
        <dbReference type="ARBA" id="ARBA00022475"/>
    </source>
</evidence>
<dbReference type="PANTHER" id="PTHR30193:SF37">
    <property type="entry name" value="INNER MEMBRANE ABC TRANSPORTER PERMEASE PROTEIN YCJO"/>
    <property type="match status" value="1"/>
</dbReference>
<name>A0ABT2HUQ6_9MICO</name>
<evidence type="ECO:0000256" key="5">
    <source>
        <dbReference type="ARBA" id="ARBA00022989"/>
    </source>
</evidence>
<keyword evidence="10" id="KW-1185">Reference proteome</keyword>
<comment type="caution">
    <text evidence="9">The sequence shown here is derived from an EMBL/GenBank/DDBJ whole genome shotgun (WGS) entry which is preliminary data.</text>
</comment>
<evidence type="ECO:0000256" key="7">
    <source>
        <dbReference type="RuleBase" id="RU363032"/>
    </source>
</evidence>
<dbReference type="SUPFAM" id="SSF161098">
    <property type="entry name" value="MetI-like"/>
    <property type="match status" value="1"/>
</dbReference>
<dbReference type="RefSeq" id="WP_260103729.1">
    <property type="nucleotide sequence ID" value="NZ_JALXSQ010000004.1"/>
</dbReference>
<dbReference type="PANTHER" id="PTHR30193">
    <property type="entry name" value="ABC TRANSPORTER PERMEASE PROTEIN"/>
    <property type="match status" value="1"/>
</dbReference>
<comment type="similarity">
    <text evidence="7">Belongs to the binding-protein-dependent transport system permease family.</text>
</comment>
<feature type="transmembrane region" description="Helical" evidence="7">
    <location>
        <begin position="16"/>
        <end position="41"/>
    </location>
</feature>
<evidence type="ECO:0000313" key="10">
    <source>
        <dbReference type="Proteomes" id="UP001525379"/>
    </source>
</evidence>
<dbReference type="Pfam" id="PF00528">
    <property type="entry name" value="BPD_transp_1"/>
    <property type="match status" value="1"/>
</dbReference>
<dbReference type="Gene3D" id="1.10.3720.10">
    <property type="entry name" value="MetI-like"/>
    <property type="match status" value="1"/>
</dbReference>
<keyword evidence="2 7" id="KW-0813">Transport</keyword>
<dbReference type="PROSITE" id="PS50928">
    <property type="entry name" value="ABC_TM1"/>
    <property type="match status" value="1"/>
</dbReference>
<dbReference type="Proteomes" id="UP001525379">
    <property type="component" value="Unassembled WGS sequence"/>
</dbReference>
<feature type="transmembrane region" description="Helical" evidence="7">
    <location>
        <begin position="260"/>
        <end position="280"/>
    </location>
</feature>
<dbReference type="CDD" id="cd06261">
    <property type="entry name" value="TM_PBP2"/>
    <property type="match status" value="1"/>
</dbReference>
<reference evidence="9 10" key="1">
    <citation type="submission" date="2022-04" db="EMBL/GenBank/DDBJ databases">
        <title>Human microbiome associated bacterial genomes.</title>
        <authorList>
            <person name="Sandstrom S."/>
            <person name="Salamzade R."/>
            <person name="Kalan L.R."/>
        </authorList>
    </citation>
    <scope>NUCLEOTIDE SEQUENCE [LARGE SCALE GENOMIC DNA]</scope>
    <source>
        <strain evidence="10">p3-SID1799</strain>
    </source>
</reference>
<sequence>MAKGLKLRERRERATGYALVAPALIGVSLFLIIPVLVLAWLSFQHWDLLSPITPVGLDNWQSVLSDPEIWRSFGVTALFVLVAIPIQTALGIWLARLLTKGLPGSGLVRTILVLPWVCAPIVLGIVWRWIFEPTGVINELVGQRIEWLTTPELVFAVAVFVTVWTKVGYVTLFFMAGMSSMPKHVVEAARMDGATPLQSFWFVELPMLRPTLFFVLVTSIIEAFQTFDLVYSLAPNGGPDGASDLIAARIYAEAFTANDLGRAAVVALILFAVLVVITLVQNRYFSERTSYDR</sequence>
<keyword evidence="4 7" id="KW-0812">Transmembrane</keyword>
<dbReference type="InterPro" id="IPR035906">
    <property type="entry name" value="MetI-like_sf"/>
</dbReference>
<dbReference type="InterPro" id="IPR051393">
    <property type="entry name" value="ABC_transporter_permease"/>
</dbReference>
<gene>
    <name evidence="9" type="ORF">M3D15_01665</name>
</gene>
<evidence type="ECO:0000256" key="1">
    <source>
        <dbReference type="ARBA" id="ARBA00004651"/>
    </source>
</evidence>
<evidence type="ECO:0000256" key="2">
    <source>
        <dbReference type="ARBA" id="ARBA00022448"/>
    </source>
</evidence>
<evidence type="ECO:0000313" key="9">
    <source>
        <dbReference type="EMBL" id="MCT2042053.1"/>
    </source>
</evidence>
<comment type="subcellular location">
    <subcellularLocation>
        <location evidence="1 7">Cell membrane</location>
        <topology evidence="1 7">Multi-pass membrane protein</topology>
    </subcellularLocation>
</comment>
<proteinExistence type="inferred from homology"/>
<evidence type="ECO:0000256" key="4">
    <source>
        <dbReference type="ARBA" id="ARBA00022692"/>
    </source>
</evidence>
<feature type="transmembrane region" description="Helical" evidence="7">
    <location>
        <begin position="153"/>
        <end position="174"/>
    </location>
</feature>